<sequence length="163" mass="17485">MTCGGTWDTAQWFNDGNSTSGNVGNYDGFGVGYTGTSGTYSSYVMRASGMLTNDLSGSELRTISTNNRSDGDGSLGFGFRLQDSIVYLSGAYSYIGKEWSGSCTYDSNFGSYSGIATGYYVHTWETAVLSSVTFGVNNQTAGVNFTIIDEAYFFQAFGSDKVF</sequence>
<accession>A0A644WP57</accession>
<dbReference type="AlphaFoldDB" id="A0A644WP57"/>
<dbReference type="EMBL" id="VSSQ01001146">
    <property type="protein sequence ID" value="MPM05590.1"/>
    <property type="molecule type" value="Genomic_DNA"/>
</dbReference>
<organism evidence="1">
    <name type="scientific">bioreactor metagenome</name>
    <dbReference type="NCBI Taxonomy" id="1076179"/>
    <lineage>
        <taxon>unclassified sequences</taxon>
        <taxon>metagenomes</taxon>
        <taxon>ecological metagenomes</taxon>
    </lineage>
</organism>
<protein>
    <submittedName>
        <fullName evidence="1">Uncharacterized protein</fullName>
    </submittedName>
</protein>
<name>A0A644WP57_9ZZZZ</name>
<proteinExistence type="predicted"/>
<evidence type="ECO:0000313" key="1">
    <source>
        <dbReference type="EMBL" id="MPM05590.1"/>
    </source>
</evidence>
<gene>
    <name evidence="1" type="ORF">SDC9_51880</name>
</gene>
<comment type="caution">
    <text evidence="1">The sequence shown here is derived from an EMBL/GenBank/DDBJ whole genome shotgun (WGS) entry which is preliminary data.</text>
</comment>
<reference evidence="1" key="1">
    <citation type="submission" date="2019-08" db="EMBL/GenBank/DDBJ databases">
        <authorList>
            <person name="Kucharzyk K."/>
            <person name="Murdoch R.W."/>
            <person name="Higgins S."/>
            <person name="Loffler F."/>
        </authorList>
    </citation>
    <scope>NUCLEOTIDE SEQUENCE</scope>
</reference>